<evidence type="ECO:0000256" key="2">
    <source>
        <dbReference type="ARBA" id="ARBA00022553"/>
    </source>
</evidence>
<dbReference type="AlphaFoldDB" id="D2YI98"/>
<dbReference type="GO" id="GO:0031177">
    <property type="term" value="F:phosphopantetheine binding"/>
    <property type="evidence" value="ECO:0007669"/>
    <property type="project" value="InterPro"/>
</dbReference>
<protein>
    <submittedName>
        <fullName evidence="4">Dimodular nonribosomal peptide synthetase</fullName>
    </submittedName>
</protein>
<evidence type="ECO:0000256" key="1">
    <source>
        <dbReference type="ARBA" id="ARBA00022450"/>
    </source>
</evidence>
<name>D2YI98_VIBMI</name>
<dbReference type="Proteomes" id="UP000004827">
    <property type="component" value="Unassembled WGS sequence"/>
</dbReference>
<dbReference type="Pfam" id="PF00501">
    <property type="entry name" value="AMP-binding"/>
    <property type="match status" value="1"/>
</dbReference>
<reference evidence="4 5" key="1">
    <citation type="journal article" date="2009" name="BMC Evol. Biol.">
        <title>Genomic taxonomy of Vibrios.</title>
        <authorList>
            <person name="Thompson C.C."/>
            <person name="Vicente A.C."/>
            <person name="Souza R.C."/>
            <person name="Vasconcelos A.T."/>
            <person name="Vesth T."/>
            <person name="Alves N.Jr."/>
            <person name="Ussery D.W."/>
            <person name="Iida T."/>
            <person name="Thompson F.L."/>
        </authorList>
    </citation>
    <scope>NUCLEOTIDE SEQUENCE [LARGE SCALE GENOMIC DNA]</scope>
    <source>
        <strain evidence="4 5">VM603</strain>
    </source>
</reference>
<dbReference type="Pfam" id="PF13193">
    <property type="entry name" value="AMP-binding_C"/>
    <property type="match status" value="1"/>
</dbReference>
<dbReference type="EMBL" id="ACYU01000175">
    <property type="protein sequence ID" value="EEW05526.1"/>
    <property type="molecule type" value="Genomic_DNA"/>
</dbReference>
<evidence type="ECO:0000259" key="3">
    <source>
        <dbReference type="PROSITE" id="PS50075"/>
    </source>
</evidence>
<dbReference type="InterPro" id="IPR010071">
    <property type="entry name" value="AA_adenyl_dom"/>
</dbReference>
<dbReference type="Gene3D" id="3.40.50.1820">
    <property type="entry name" value="alpha/beta hydrolase"/>
    <property type="match status" value="1"/>
</dbReference>
<proteinExistence type="predicted"/>
<dbReference type="Pfam" id="PF00975">
    <property type="entry name" value="Thioesterase"/>
    <property type="match status" value="1"/>
</dbReference>
<dbReference type="InterPro" id="IPR029058">
    <property type="entry name" value="AB_hydrolase_fold"/>
</dbReference>
<evidence type="ECO:0000313" key="4">
    <source>
        <dbReference type="EMBL" id="EEW05526.1"/>
    </source>
</evidence>
<organism evidence="4 5">
    <name type="scientific">Vibrio mimicus VM603</name>
    <dbReference type="NCBI Taxonomy" id="671074"/>
    <lineage>
        <taxon>Bacteria</taxon>
        <taxon>Pseudomonadati</taxon>
        <taxon>Pseudomonadota</taxon>
        <taxon>Gammaproteobacteria</taxon>
        <taxon>Vibrionales</taxon>
        <taxon>Vibrionaceae</taxon>
        <taxon>Vibrio</taxon>
    </lineage>
</organism>
<dbReference type="InterPro" id="IPR036736">
    <property type="entry name" value="ACP-like_sf"/>
</dbReference>
<comment type="caution">
    <text evidence="4">The sequence shown here is derived from an EMBL/GenBank/DDBJ whole genome shotgun (WGS) entry which is preliminary data.</text>
</comment>
<dbReference type="GO" id="GO:0044550">
    <property type="term" value="P:secondary metabolite biosynthetic process"/>
    <property type="evidence" value="ECO:0007669"/>
    <property type="project" value="TreeGrafter"/>
</dbReference>
<dbReference type="Gene3D" id="3.30.300.30">
    <property type="match status" value="1"/>
</dbReference>
<dbReference type="InterPro" id="IPR020806">
    <property type="entry name" value="PKS_PP-bd"/>
</dbReference>
<keyword evidence="1" id="KW-0596">Phosphopantetheine</keyword>
<dbReference type="PANTHER" id="PTHR45527:SF1">
    <property type="entry name" value="FATTY ACID SYNTHASE"/>
    <property type="match status" value="1"/>
</dbReference>
<dbReference type="PROSITE" id="PS50075">
    <property type="entry name" value="CARRIER"/>
    <property type="match status" value="1"/>
</dbReference>
<dbReference type="SUPFAM" id="SSF56801">
    <property type="entry name" value="Acetyl-CoA synthetase-like"/>
    <property type="match status" value="1"/>
</dbReference>
<feature type="domain" description="Carrier" evidence="3">
    <location>
        <begin position="750"/>
        <end position="825"/>
    </location>
</feature>
<dbReference type="Gene3D" id="2.30.38.10">
    <property type="entry name" value="Luciferase, Domain 3"/>
    <property type="match status" value="1"/>
</dbReference>
<dbReference type="NCBIfam" id="TIGR01733">
    <property type="entry name" value="AA-adenyl-dom"/>
    <property type="match status" value="1"/>
</dbReference>
<dbReference type="PANTHER" id="PTHR45527">
    <property type="entry name" value="NONRIBOSOMAL PEPTIDE SYNTHETASE"/>
    <property type="match status" value="1"/>
</dbReference>
<dbReference type="Gene3D" id="3.30.559.30">
    <property type="entry name" value="Nonribosomal peptide synthetase, condensation domain"/>
    <property type="match status" value="1"/>
</dbReference>
<dbReference type="SUPFAM" id="SSF53474">
    <property type="entry name" value="alpha/beta-Hydrolases"/>
    <property type="match status" value="1"/>
</dbReference>
<dbReference type="Gene3D" id="3.40.50.980">
    <property type="match status" value="2"/>
</dbReference>
<gene>
    <name evidence="4" type="primary">dhbF</name>
    <name evidence="4" type="ORF">VMB_32450</name>
</gene>
<dbReference type="GO" id="GO:0043041">
    <property type="term" value="P:amino acid activation for nonribosomal peptide biosynthetic process"/>
    <property type="evidence" value="ECO:0007669"/>
    <property type="project" value="TreeGrafter"/>
</dbReference>
<sequence length="1111" mass="122150">MAAHRSASESGIFSYRFFVEPALDAALSQLAKRVHVPIKLIYLAAHCMTIAAMSGVKDIVTGVVTHARPEIQHSEHILGLFLNTLPLRVGFEGLNWLQLLEVLYQNEKRSHKHRRFPLSQIQAENEAVSVQTAFNYIHFHVLQDVTAKTDIKLLGFEPREETNFAILANVMRDFAGGRTSVRVDMDGNIYAQEQGEVFSRLFSSALERIAYQSQMPASLNRPLTAVGSLIVGMKPFVSLPARIQKAVQHNPAAVAVTYDDTEWSYQQLWDATTKIAALLAEHGVNRQDVVGLALPRSFEQIATVIAVLRLGAVCLPVDLSYPASRIALILSIAEPALVVTARNMTELPAGAPCLVLDPEVLEGDVGRMEDAAVGPDDAAYILFTSGSTGTPKGVTMPHRGLANLVDWQNKASSGARVSSTLQFAPLSFDVSFQEIFSTLSSGATLHLIGETERRDPASLLRHLDRKGVERVFMPYIALQQFAEAAVTLELFPKKLRVVASSGEQLRVTQEIRTLMRHLPAGVLENQYGPTETHVVTSYSMSGDPETFPALPPIGTPISGAGLLLLDECLNVVPDGVPGEICVFGEVLASGYYRSPEETRKKFVEHASVPGKVFYRTGDIGIRTACGEIVSLGRNDVQVKVRGYRIEPSEIELKTLQFFGRCGQSVDVAVVARPRDEQDTYLIAYLSGKGERSSNALDELRQFLNAELPAYMVPTHITWIDAIPKTPSGKRDDAQLRQLDIQFGSTRNYREPEGECERRLCGLVAELLKITEIAPEQSIFDCGATSLTAMRIVVLVEKLYGTNVPLSAFVSAPTIEKLARLVQEGGGQLKFDPLVPLRETGQCRPIFLVHPMGGNILSYLRMLPHLPSDQPLYALQASGVDVGSTPIATVEEQASFYISALKRVQPTGPYIIGGWSYGGFIAFEMAAQLIQAGEQISNVLILDTMALSSHAKGKASDDALLSWFFWELLWTSRGSALPVQIVPAHIESLQERFDYITDHAISIGAVPAGSTKAVLQRLFEVYRTNWQAATEYNYNARCPELDIILIRAKQPLPQILREMHDAIRSEYHDPLNGWRGQTSGQVNLVEVEGDHLTIMEEPFVGPLVSAILSEIK</sequence>
<dbReference type="GO" id="GO:0003824">
    <property type="term" value="F:catalytic activity"/>
    <property type="evidence" value="ECO:0007669"/>
    <property type="project" value="InterPro"/>
</dbReference>
<accession>D2YI98</accession>
<dbReference type="Pfam" id="PF00550">
    <property type="entry name" value="PP-binding"/>
    <property type="match status" value="1"/>
</dbReference>
<dbReference type="Pfam" id="PF00668">
    <property type="entry name" value="Condensation"/>
    <property type="match status" value="1"/>
</dbReference>
<evidence type="ECO:0000313" key="5">
    <source>
        <dbReference type="Proteomes" id="UP000004827"/>
    </source>
</evidence>
<dbReference type="Gene3D" id="1.10.1200.10">
    <property type="entry name" value="ACP-like"/>
    <property type="match status" value="1"/>
</dbReference>
<dbReference type="SUPFAM" id="SSF52777">
    <property type="entry name" value="CoA-dependent acyltransferases"/>
    <property type="match status" value="1"/>
</dbReference>
<dbReference type="InterPro" id="IPR001031">
    <property type="entry name" value="Thioesterase"/>
</dbReference>
<dbReference type="InterPro" id="IPR001242">
    <property type="entry name" value="Condensation_dom"/>
</dbReference>
<dbReference type="InterPro" id="IPR020845">
    <property type="entry name" value="AMP-binding_CS"/>
</dbReference>
<keyword evidence="2" id="KW-0597">Phosphoprotein</keyword>
<dbReference type="InterPro" id="IPR009081">
    <property type="entry name" value="PP-bd_ACP"/>
</dbReference>
<dbReference type="SMART" id="SM00823">
    <property type="entry name" value="PKS_PP"/>
    <property type="match status" value="1"/>
</dbReference>
<dbReference type="InterPro" id="IPR045851">
    <property type="entry name" value="AMP-bd_C_sf"/>
</dbReference>
<dbReference type="PROSITE" id="PS00455">
    <property type="entry name" value="AMP_BINDING"/>
    <property type="match status" value="1"/>
</dbReference>
<dbReference type="InterPro" id="IPR025110">
    <property type="entry name" value="AMP-bd_C"/>
</dbReference>
<dbReference type="InterPro" id="IPR000873">
    <property type="entry name" value="AMP-dep_synth/lig_dom"/>
</dbReference>
<dbReference type="SUPFAM" id="SSF47336">
    <property type="entry name" value="ACP-like"/>
    <property type="match status" value="1"/>
</dbReference>
<dbReference type="GO" id="GO:0005737">
    <property type="term" value="C:cytoplasm"/>
    <property type="evidence" value="ECO:0007669"/>
    <property type="project" value="TreeGrafter"/>
</dbReference>